<dbReference type="RefSeq" id="WP_008307678.1">
    <property type="nucleotide sequence ID" value="NZ_AOLW01000007.1"/>
</dbReference>
<dbReference type="EMBL" id="AOLW01000007">
    <property type="protein sequence ID" value="EMA25384.1"/>
    <property type="molecule type" value="Genomic_DNA"/>
</dbReference>
<gene>
    <name evidence="1" type="ORF">C442_02961</name>
</gene>
<protein>
    <submittedName>
        <fullName evidence="1">Uncharacterized protein</fullName>
    </submittedName>
</protein>
<reference evidence="1 2" key="1">
    <citation type="journal article" date="2014" name="PLoS Genet.">
        <title>Phylogenetically driven sequencing of extremely halophilic archaea reveals strategies for static and dynamic osmo-response.</title>
        <authorList>
            <person name="Becker E.A."/>
            <person name="Seitzer P.M."/>
            <person name="Tritt A."/>
            <person name="Larsen D."/>
            <person name="Krusor M."/>
            <person name="Yao A.I."/>
            <person name="Wu D."/>
            <person name="Madern D."/>
            <person name="Eisen J.A."/>
            <person name="Darling A.E."/>
            <person name="Facciotti M.T."/>
        </authorList>
    </citation>
    <scope>NUCLEOTIDE SEQUENCE [LARGE SCALE GENOMIC DNA]</scope>
    <source>
        <strain evidence="1 2">JCM 13557</strain>
    </source>
</reference>
<proteinExistence type="predicted"/>
<keyword evidence="2" id="KW-1185">Reference proteome</keyword>
<evidence type="ECO:0000313" key="2">
    <source>
        <dbReference type="Proteomes" id="UP000011623"/>
    </source>
</evidence>
<comment type="caution">
    <text evidence="1">The sequence shown here is derived from an EMBL/GenBank/DDBJ whole genome shotgun (WGS) entry which is preliminary data.</text>
</comment>
<evidence type="ECO:0000313" key="1">
    <source>
        <dbReference type="EMBL" id="EMA25384.1"/>
    </source>
</evidence>
<dbReference type="PATRIC" id="fig|1227452.3.peg.598"/>
<sequence>MTTIHVLADSGQDLVKSHDSFPAEEDSEPPADELENHLRTLEVDEATIDYDRLDEAIEASMTVFDLGRRRQRTAMDSNLAPIVHQCIDVPPRVAAVPGMWHYLTLLRYPDFITSRWSQDDDLQEKFLGTQKDLYSNHLARLWWGAHLTYDEEEDHYLATHRLFNKQRLVNYVLDSSFRRYRPAAIAFAEELWDESGKNITSIAKRFNNSLSTTQLESRSKDQIRDQLGKIRNYVENTN</sequence>
<dbReference type="InterPro" id="IPR045920">
    <property type="entry name" value="DUF6339"/>
</dbReference>
<accession>M0KYU1</accession>
<dbReference type="AlphaFoldDB" id="M0KYU1"/>
<name>M0KYU1_9EURY</name>
<organism evidence="1 2">
    <name type="scientific">Haloarcula amylolytica JCM 13557</name>
    <dbReference type="NCBI Taxonomy" id="1227452"/>
    <lineage>
        <taxon>Archaea</taxon>
        <taxon>Methanobacteriati</taxon>
        <taxon>Methanobacteriota</taxon>
        <taxon>Stenosarchaea group</taxon>
        <taxon>Halobacteria</taxon>
        <taxon>Halobacteriales</taxon>
        <taxon>Haloarculaceae</taxon>
        <taxon>Haloarcula</taxon>
    </lineage>
</organism>
<dbReference type="Proteomes" id="UP000011623">
    <property type="component" value="Unassembled WGS sequence"/>
</dbReference>
<dbReference type="Pfam" id="PF19866">
    <property type="entry name" value="DUF6339"/>
    <property type="match status" value="1"/>
</dbReference>